<proteinExistence type="predicted"/>
<comment type="caution">
    <text evidence="1">The sequence shown here is derived from an EMBL/GenBank/DDBJ whole genome shotgun (WGS) entry which is preliminary data.</text>
</comment>
<evidence type="ECO:0000313" key="1">
    <source>
        <dbReference type="EMBL" id="RIY06478.1"/>
    </source>
</evidence>
<gene>
    <name evidence="1" type="ORF">D0T11_18735</name>
</gene>
<name>A0A418QN07_9BACT</name>
<reference evidence="1 2" key="1">
    <citation type="submission" date="2019-01" db="EMBL/GenBank/DDBJ databases">
        <title>Hymenobacter humicola sp. nov., isolated from soils in Antarctica.</title>
        <authorList>
            <person name="Sedlacek I."/>
            <person name="Holochova P."/>
            <person name="Kralova S."/>
            <person name="Pantucek R."/>
            <person name="Stankova E."/>
            <person name="Vrbovska V."/>
            <person name="Kristofova L."/>
            <person name="Svec P."/>
            <person name="Busse H.-J."/>
        </authorList>
    </citation>
    <scope>NUCLEOTIDE SEQUENCE [LARGE SCALE GENOMIC DNA]</scope>
    <source>
        <strain evidence="1 2">CCM 8852</strain>
    </source>
</reference>
<organism evidence="1 2">
    <name type="scientific">Hymenobacter rubripertinctus</name>
    <dbReference type="NCBI Taxonomy" id="2029981"/>
    <lineage>
        <taxon>Bacteria</taxon>
        <taxon>Pseudomonadati</taxon>
        <taxon>Bacteroidota</taxon>
        <taxon>Cytophagia</taxon>
        <taxon>Cytophagales</taxon>
        <taxon>Hymenobacteraceae</taxon>
        <taxon>Hymenobacter</taxon>
    </lineage>
</organism>
<dbReference type="OrthoDB" id="798877at2"/>
<keyword evidence="2" id="KW-1185">Reference proteome</keyword>
<accession>A0A418QN07</accession>
<dbReference type="EMBL" id="QYCN01000040">
    <property type="protein sequence ID" value="RIY06478.1"/>
    <property type="molecule type" value="Genomic_DNA"/>
</dbReference>
<dbReference type="RefSeq" id="WP_119657343.1">
    <property type="nucleotide sequence ID" value="NZ_JBHUOI010000081.1"/>
</dbReference>
<sequence length="201" mass="23064">MRTLREQTTVVRRLLQQQVDAGNNHEVECLQSTLMVLTVAAVRPNSTIVQPADELPETPSLYKQFEAEYRAWHLQKKQMSARMDGGQGTALHSIIAYLKENSRTQDDAGALASWKYLLLHWEKLSEFLQKQTTLTAINKYLTEIIDTIRQAQAPKARQWPGEFNQAFYNKLTAAEMVEYRTHLRGLGWTFNAGRQMWVAPA</sequence>
<evidence type="ECO:0000313" key="2">
    <source>
        <dbReference type="Proteomes" id="UP000284250"/>
    </source>
</evidence>
<protein>
    <submittedName>
        <fullName evidence="1">Uncharacterized protein</fullName>
    </submittedName>
</protein>
<dbReference type="Proteomes" id="UP000284250">
    <property type="component" value="Unassembled WGS sequence"/>
</dbReference>
<dbReference type="AlphaFoldDB" id="A0A418QN07"/>